<dbReference type="SUPFAM" id="SSF56815">
    <property type="entry name" value="Sec1/munc18-like (SM) proteins"/>
    <property type="match status" value="1"/>
</dbReference>
<name>A0A7R9L3H1_9ACAR</name>
<dbReference type="EMBL" id="CAJPIZ010012342">
    <property type="protein sequence ID" value="CAG2113643.1"/>
    <property type="molecule type" value="Genomic_DNA"/>
</dbReference>
<evidence type="ECO:0000313" key="2">
    <source>
        <dbReference type="EMBL" id="CAD7633213.1"/>
    </source>
</evidence>
<comment type="similarity">
    <text evidence="1">Belongs to the STXBP/unc-18/SEC1 family.</text>
</comment>
<reference evidence="2" key="1">
    <citation type="submission" date="2020-11" db="EMBL/GenBank/DDBJ databases">
        <authorList>
            <person name="Tran Van P."/>
        </authorList>
    </citation>
    <scope>NUCLEOTIDE SEQUENCE</scope>
</reference>
<dbReference type="Proteomes" id="UP000759131">
    <property type="component" value="Unassembled WGS sequence"/>
</dbReference>
<organism evidence="2">
    <name type="scientific">Medioppia subpectinata</name>
    <dbReference type="NCBI Taxonomy" id="1979941"/>
    <lineage>
        <taxon>Eukaryota</taxon>
        <taxon>Metazoa</taxon>
        <taxon>Ecdysozoa</taxon>
        <taxon>Arthropoda</taxon>
        <taxon>Chelicerata</taxon>
        <taxon>Arachnida</taxon>
        <taxon>Acari</taxon>
        <taxon>Acariformes</taxon>
        <taxon>Sarcoptiformes</taxon>
        <taxon>Oribatida</taxon>
        <taxon>Brachypylina</taxon>
        <taxon>Oppioidea</taxon>
        <taxon>Oppiidae</taxon>
        <taxon>Medioppia</taxon>
    </lineage>
</organism>
<dbReference type="Gene3D" id="3.40.50.1910">
    <property type="match status" value="1"/>
</dbReference>
<evidence type="ECO:0008006" key="4">
    <source>
        <dbReference type="Google" id="ProtNLM"/>
    </source>
</evidence>
<dbReference type="GO" id="GO:0016192">
    <property type="term" value="P:vesicle-mediated transport"/>
    <property type="evidence" value="ECO:0007669"/>
    <property type="project" value="InterPro"/>
</dbReference>
<dbReference type="EMBL" id="OC866917">
    <property type="protein sequence ID" value="CAD7633213.1"/>
    <property type="molecule type" value="Genomic_DNA"/>
</dbReference>
<dbReference type="OrthoDB" id="10251230at2759"/>
<keyword evidence="3" id="KW-1185">Reference proteome</keyword>
<gene>
    <name evidence="2" type="ORF">OSB1V03_LOCUS13611</name>
</gene>
<dbReference type="InterPro" id="IPR027482">
    <property type="entry name" value="Sec1-like_dom2"/>
</dbReference>
<dbReference type="InterPro" id="IPR043154">
    <property type="entry name" value="Sec-1-like_dom1"/>
</dbReference>
<dbReference type="Pfam" id="PF00995">
    <property type="entry name" value="Sec1"/>
    <property type="match status" value="1"/>
</dbReference>
<dbReference type="FunFam" id="3.40.50.2060:FF:000002">
    <property type="entry name" value="sec1 family domain-containing protein 1"/>
    <property type="match status" value="1"/>
</dbReference>
<dbReference type="Gene3D" id="3.40.50.2060">
    <property type="match status" value="1"/>
</dbReference>
<dbReference type="AlphaFoldDB" id="A0A7R9L3H1"/>
<protein>
    <recommendedName>
        <fullName evidence="4">Sec1 family domain-containing protein 1</fullName>
    </recommendedName>
</protein>
<accession>A0A7R9L3H1</accession>
<sequence>MSTSFTVRERQKNAMKAILNLNATVNGSTAATGAASEPVWKLFIYDRCGQDIVSPLFSVKELRESGITLHMQLHCDRDPIPDVPAVYFLLPTDENVMRICQDFRNQLYDHYYLNFISPISRQKLEDLASAALAANVTHCVTKVFDQYLNFISLEEDMFVLKQQDKDLVSYYAINRSDVKDTDMELVIDNIVDSLFSVFVTLGVVPIIRSPKGNAAEMVAEKLDKKIRENLRDARNSLFNGGDMFGANVALTFQRPQRCVDREAARPRCARP</sequence>
<dbReference type="InterPro" id="IPR036045">
    <property type="entry name" value="Sec1-like_sf"/>
</dbReference>
<proteinExistence type="inferred from homology"/>
<dbReference type="InterPro" id="IPR001619">
    <property type="entry name" value="Sec1-like"/>
</dbReference>
<dbReference type="PANTHER" id="PTHR11679">
    <property type="entry name" value="VESICLE PROTEIN SORTING-ASSOCIATED"/>
    <property type="match status" value="1"/>
</dbReference>
<evidence type="ECO:0000256" key="1">
    <source>
        <dbReference type="ARBA" id="ARBA00009884"/>
    </source>
</evidence>
<evidence type="ECO:0000313" key="3">
    <source>
        <dbReference type="Proteomes" id="UP000759131"/>
    </source>
</evidence>